<evidence type="ECO:0000313" key="2">
    <source>
        <dbReference type="Proteomes" id="UP001062846"/>
    </source>
</evidence>
<evidence type="ECO:0000313" key="1">
    <source>
        <dbReference type="EMBL" id="KAI8557304.1"/>
    </source>
</evidence>
<organism evidence="1 2">
    <name type="scientific">Rhododendron molle</name>
    <name type="common">Chinese azalea</name>
    <name type="synonym">Azalea mollis</name>
    <dbReference type="NCBI Taxonomy" id="49168"/>
    <lineage>
        <taxon>Eukaryota</taxon>
        <taxon>Viridiplantae</taxon>
        <taxon>Streptophyta</taxon>
        <taxon>Embryophyta</taxon>
        <taxon>Tracheophyta</taxon>
        <taxon>Spermatophyta</taxon>
        <taxon>Magnoliopsida</taxon>
        <taxon>eudicotyledons</taxon>
        <taxon>Gunneridae</taxon>
        <taxon>Pentapetalae</taxon>
        <taxon>asterids</taxon>
        <taxon>Ericales</taxon>
        <taxon>Ericaceae</taxon>
        <taxon>Ericoideae</taxon>
        <taxon>Rhodoreae</taxon>
        <taxon>Rhododendron</taxon>
    </lineage>
</organism>
<comment type="caution">
    <text evidence="1">The sequence shown here is derived from an EMBL/GenBank/DDBJ whole genome shotgun (WGS) entry which is preliminary data.</text>
</comment>
<accession>A0ACC0NWZ2</accession>
<dbReference type="Proteomes" id="UP001062846">
    <property type="component" value="Chromosome 5"/>
</dbReference>
<name>A0ACC0NWZ2_RHOML</name>
<sequence length="247" mass="27387">MKLEETRRSKSQATSLDSNRFDFVAPIPSLEGELCNMIPHNPINASLLHKFCRYKTVDGLQVLHKLASREGSSARIFKAIADPPTTSLQRLKGLTTGGLPTFIDVGNSFGAPAILEDNLISQLVQNGKQVVMMGDDTWLQLFPHHFNVSFPFPSFNVKDLHTVDDGCTRNLFPSLYDEDWDVLIAHFLGVDHAGHIFGVNSIPMIEKLEQYNFIIEASSSSLTFIAYSENSREGGETKRLGNGSFAI</sequence>
<reference evidence="1" key="1">
    <citation type="submission" date="2022-02" db="EMBL/GenBank/DDBJ databases">
        <title>Plant Genome Project.</title>
        <authorList>
            <person name="Zhang R.-G."/>
        </authorList>
    </citation>
    <scope>NUCLEOTIDE SEQUENCE</scope>
    <source>
        <strain evidence="1">AT1</strain>
    </source>
</reference>
<keyword evidence="2" id="KW-1185">Reference proteome</keyword>
<protein>
    <submittedName>
        <fullName evidence="1">Uncharacterized protein</fullName>
    </submittedName>
</protein>
<gene>
    <name evidence="1" type="ORF">RHMOL_Rhmol05G0324900</name>
</gene>
<dbReference type="EMBL" id="CM046392">
    <property type="protein sequence ID" value="KAI8557304.1"/>
    <property type="molecule type" value="Genomic_DNA"/>
</dbReference>
<proteinExistence type="predicted"/>